<dbReference type="SMART" id="SM00530">
    <property type="entry name" value="HTH_XRE"/>
    <property type="match status" value="1"/>
</dbReference>
<dbReference type="EMBL" id="LVJI01000015">
    <property type="protein sequence ID" value="OAB46572.1"/>
    <property type="molecule type" value="Genomic_DNA"/>
</dbReference>
<dbReference type="Gene3D" id="1.10.260.40">
    <property type="entry name" value="lambda repressor-like DNA-binding domains"/>
    <property type="match status" value="1"/>
</dbReference>
<gene>
    <name evidence="2" type="ORF">PBAT_11190</name>
</gene>
<dbReference type="RefSeq" id="WP_068649507.1">
    <property type="nucleotide sequence ID" value="NZ_CP043611.1"/>
</dbReference>
<dbReference type="InterPro" id="IPR001387">
    <property type="entry name" value="Cro/C1-type_HTH"/>
</dbReference>
<dbReference type="CDD" id="cd00093">
    <property type="entry name" value="HTH_XRE"/>
    <property type="match status" value="1"/>
</dbReference>
<comment type="caution">
    <text evidence="2">The sequence shown here is derived from an EMBL/GenBank/DDBJ whole genome shotgun (WGS) entry which is preliminary data.</text>
</comment>
<dbReference type="PROSITE" id="PS50943">
    <property type="entry name" value="HTH_CROC1"/>
    <property type="match status" value="1"/>
</dbReference>
<evidence type="ECO:0000259" key="1">
    <source>
        <dbReference type="PROSITE" id="PS50943"/>
    </source>
</evidence>
<sequence length="63" mass="7012">MNDALVSARKTLGLTISDAASSIGISHGMLAMLESRKRKGSDDTKIKVSKFYHKSIEELFYTY</sequence>
<organism evidence="2 3">
    <name type="scientific">Paenibacillus antarcticus</name>
    <dbReference type="NCBI Taxonomy" id="253703"/>
    <lineage>
        <taxon>Bacteria</taxon>
        <taxon>Bacillati</taxon>
        <taxon>Bacillota</taxon>
        <taxon>Bacilli</taxon>
        <taxon>Bacillales</taxon>
        <taxon>Paenibacillaceae</taxon>
        <taxon>Paenibacillus</taxon>
    </lineage>
</organism>
<dbReference type="Proteomes" id="UP000077355">
    <property type="component" value="Unassembled WGS sequence"/>
</dbReference>
<dbReference type="OrthoDB" id="9808239at2"/>
<reference evidence="2 3" key="1">
    <citation type="submission" date="2016-03" db="EMBL/GenBank/DDBJ databases">
        <title>Draft genome sequence of Paenibacillus antarcticus CECT 5836.</title>
        <authorList>
            <person name="Shin S.-K."/>
            <person name="Yi H."/>
        </authorList>
    </citation>
    <scope>NUCLEOTIDE SEQUENCE [LARGE SCALE GENOMIC DNA]</scope>
    <source>
        <strain evidence="2 3">CECT 5836</strain>
    </source>
</reference>
<name>A0A168PAP5_9BACL</name>
<dbReference type="AlphaFoldDB" id="A0A168PAP5"/>
<evidence type="ECO:0000313" key="3">
    <source>
        <dbReference type="Proteomes" id="UP000077355"/>
    </source>
</evidence>
<keyword evidence="3" id="KW-1185">Reference proteome</keyword>
<accession>A0A168PAP5</accession>
<dbReference type="GO" id="GO:0003677">
    <property type="term" value="F:DNA binding"/>
    <property type="evidence" value="ECO:0007669"/>
    <property type="project" value="InterPro"/>
</dbReference>
<proteinExistence type="predicted"/>
<evidence type="ECO:0000313" key="2">
    <source>
        <dbReference type="EMBL" id="OAB46572.1"/>
    </source>
</evidence>
<protein>
    <submittedName>
        <fullName evidence="2">XRE family transcriptional regulator</fullName>
    </submittedName>
</protein>
<dbReference type="SUPFAM" id="SSF47413">
    <property type="entry name" value="lambda repressor-like DNA-binding domains"/>
    <property type="match status" value="1"/>
</dbReference>
<feature type="domain" description="HTH cro/C1-type" evidence="1">
    <location>
        <begin position="5"/>
        <end position="59"/>
    </location>
</feature>
<dbReference type="InterPro" id="IPR010982">
    <property type="entry name" value="Lambda_DNA-bd_dom_sf"/>
</dbReference>
<dbReference type="Pfam" id="PF01381">
    <property type="entry name" value="HTH_3"/>
    <property type="match status" value="1"/>
</dbReference>